<accession>A0AAW1X9W0</accession>
<dbReference type="InterPro" id="IPR036649">
    <property type="entry name" value="Pyrophosphatase_sf"/>
</dbReference>
<evidence type="ECO:0000256" key="7">
    <source>
        <dbReference type="ARBA" id="ARBA00047820"/>
    </source>
</evidence>
<dbReference type="EC" id="3.6.1.1" evidence="3"/>
<dbReference type="Gene3D" id="3.90.80.10">
    <property type="entry name" value="Inorganic pyrophosphatase"/>
    <property type="match status" value="1"/>
</dbReference>
<dbReference type="PROSITE" id="PS00387">
    <property type="entry name" value="PPASE"/>
    <property type="match status" value="1"/>
</dbReference>
<evidence type="ECO:0000256" key="3">
    <source>
        <dbReference type="ARBA" id="ARBA00012146"/>
    </source>
</evidence>
<dbReference type="AlphaFoldDB" id="A0AAW1X9W0"/>
<dbReference type="GO" id="GO:0000287">
    <property type="term" value="F:magnesium ion binding"/>
    <property type="evidence" value="ECO:0007669"/>
    <property type="project" value="InterPro"/>
</dbReference>
<evidence type="ECO:0000256" key="2">
    <source>
        <dbReference type="ARBA" id="ARBA00006220"/>
    </source>
</evidence>
<dbReference type="EMBL" id="JBEDUW010000004">
    <property type="protein sequence ID" value="KAK9932653.1"/>
    <property type="molecule type" value="Genomic_DNA"/>
</dbReference>
<reference evidence="8 9" key="1">
    <citation type="journal article" date="2023" name="G3 (Bethesda)">
        <title>A chromosome-length genome assembly and annotation of blackberry (Rubus argutus, cv. 'Hillquist').</title>
        <authorList>
            <person name="Bruna T."/>
            <person name="Aryal R."/>
            <person name="Dudchenko O."/>
            <person name="Sargent D.J."/>
            <person name="Mead D."/>
            <person name="Buti M."/>
            <person name="Cavallini A."/>
            <person name="Hytonen T."/>
            <person name="Andres J."/>
            <person name="Pham M."/>
            <person name="Weisz D."/>
            <person name="Mascagni F."/>
            <person name="Usai G."/>
            <person name="Natali L."/>
            <person name="Bassil N."/>
            <person name="Fernandez G.E."/>
            <person name="Lomsadze A."/>
            <person name="Armour M."/>
            <person name="Olukolu B."/>
            <person name="Poorten T."/>
            <person name="Britton C."/>
            <person name="Davik J."/>
            <person name="Ashrafi H."/>
            <person name="Aiden E.L."/>
            <person name="Borodovsky M."/>
            <person name="Worthington M."/>
        </authorList>
    </citation>
    <scope>NUCLEOTIDE SEQUENCE [LARGE SCALE GENOMIC DNA]</scope>
    <source>
        <strain evidence="8">PI 553951</strain>
    </source>
</reference>
<name>A0AAW1X9W0_RUBAR</name>
<dbReference type="Proteomes" id="UP001457282">
    <property type="component" value="Unassembled WGS sequence"/>
</dbReference>
<dbReference type="GO" id="GO:0006796">
    <property type="term" value="P:phosphate-containing compound metabolic process"/>
    <property type="evidence" value="ECO:0007669"/>
    <property type="project" value="InterPro"/>
</dbReference>
<dbReference type="Pfam" id="PF00719">
    <property type="entry name" value="Pyrophosphatase"/>
    <property type="match status" value="1"/>
</dbReference>
<proteinExistence type="inferred from homology"/>
<comment type="similarity">
    <text evidence="2">Belongs to the PPase family.</text>
</comment>
<dbReference type="GO" id="GO:0005737">
    <property type="term" value="C:cytoplasm"/>
    <property type="evidence" value="ECO:0007669"/>
    <property type="project" value="InterPro"/>
</dbReference>
<dbReference type="GO" id="GO:0004427">
    <property type="term" value="F:inorganic diphosphate phosphatase activity"/>
    <property type="evidence" value="ECO:0007669"/>
    <property type="project" value="UniProtKB-EC"/>
</dbReference>
<evidence type="ECO:0000256" key="5">
    <source>
        <dbReference type="ARBA" id="ARBA00022801"/>
    </source>
</evidence>
<comment type="cofactor">
    <cofactor evidence="1">
        <name>Mg(2+)</name>
        <dbReference type="ChEBI" id="CHEBI:18420"/>
    </cofactor>
</comment>
<sequence length="178" mass="20603">MKKNNFMSLGDEGVRESWNKMRVSRPYHQLSYTGFWTQSHDLMVFDRSSLVMYNFNDDSFWDLSVPGNSKHGEFCNVGIYVESLIPSLIDQEQHKRRSKEDLVKKGVDRVLYSSVVYPHNYGFILRTICKDSDPMDALVLMQEPLLPGSFVRARALGLMPMIDQVSTYLSHVLPYLIK</sequence>
<evidence type="ECO:0000256" key="6">
    <source>
        <dbReference type="ARBA" id="ARBA00022842"/>
    </source>
</evidence>
<keyword evidence="6" id="KW-0460">Magnesium</keyword>
<comment type="catalytic activity">
    <reaction evidence="7">
        <text>diphosphate + H2O = 2 phosphate + H(+)</text>
        <dbReference type="Rhea" id="RHEA:24576"/>
        <dbReference type="ChEBI" id="CHEBI:15377"/>
        <dbReference type="ChEBI" id="CHEBI:15378"/>
        <dbReference type="ChEBI" id="CHEBI:33019"/>
        <dbReference type="ChEBI" id="CHEBI:43474"/>
        <dbReference type="EC" id="3.6.1.1"/>
    </reaction>
</comment>
<evidence type="ECO:0000313" key="8">
    <source>
        <dbReference type="EMBL" id="KAK9932653.1"/>
    </source>
</evidence>
<evidence type="ECO:0000256" key="4">
    <source>
        <dbReference type="ARBA" id="ARBA00022723"/>
    </source>
</evidence>
<keyword evidence="9" id="KW-1185">Reference proteome</keyword>
<gene>
    <name evidence="8" type="ORF">M0R45_019878</name>
</gene>
<dbReference type="SUPFAM" id="SSF50324">
    <property type="entry name" value="Inorganic pyrophosphatase"/>
    <property type="match status" value="1"/>
</dbReference>
<evidence type="ECO:0000256" key="1">
    <source>
        <dbReference type="ARBA" id="ARBA00001946"/>
    </source>
</evidence>
<protein>
    <recommendedName>
        <fullName evidence="3">inorganic diphosphatase</fullName>
        <ecNumber evidence="3">3.6.1.1</ecNumber>
    </recommendedName>
</protein>
<evidence type="ECO:0000313" key="9">
    <source>
        <dbReference type="Proteomes" id="UP001457282"/>
    </source>
</evidence>
<organism evidence="8 9">
    <name type="scientific">Rubus argutus</name>
    <name type="common">Southern blackberry</name>
    <dbReference type="NCBI Taxonomy" id="59490"/>
    <lineage>
        <taxon>Eukaryota</taxon>
        <taxon>Viridiplantae</taxon>
        <taxon>Streptophyta</taxon>
        <taxon>Embryophyta</taxon>
        <taxon>Tracheophyta</taxon>
        <taxon>Spermatophyta</taxon>
        <taxon>Magnoliopsida</taxon>
        <taxon>eudicotyledons</taxon>
        <taxon>Gunneridae</taxon>
        <taxon>Pentapetalae</taxon>
        <taxon>rosids</taxon>
        <taxon>fabids</taxon>
        <taxon>Rosales</taxon>
        <taxon>Rosaceae</taxon>
        <taxon>Rosoideae</taxon>
        <taxon>Rosoideae incertae sedis</taxon>
        <taxon>Rubus</taxon>
    </lineage>
</organism>
<keyword evidence="5" id="KW-0378">Hydrolase</keyword>
<keyword evidence="4" id="KW-0479">Metal-binding</keyword>
<comment type="caution">
    <text evidence="8">The sequence shown here is derived from an EMBL/GenBank/DDBJ whole genome shotgun (WGS) entry which is preliminary data.</text>
</comment>
<dbReference type="InterPro" id="IPR008162">
    <property type="entry name" value="Pyrophosphatase"/>
</dbReference>
<dbReference type="PANTHER" id="PTHR10286">
    <property type="entry name" value="INORGANIC PYROPHOSPHATASE"/>
    <property type="match status" value="1"/>
</dbReference>